<organism evidence="2 3">
    <name type="scientific">Holothuria leucospilota</name>
    <name type="common">Black long sea cucumber</name>
    <name type="synonym">Mertensiothuria leucospilota</name>
    <dbReference type="NCBI Taxonomy" id="206669"/>
    <lineage>
        <taxon>Eukaryota</taxon>
        <taxon>Metazoa</taxon>
        <taxon>Echinodermata</taxon>
        <taxon>Eleutherozoa</taxon>
        <taxon>Echinozoa</taxon>
        <taxon>Holothuroidea</taxon>
        <taxon>Aspidochirotacea</taxon>
        <taxon>Aspidochirotida</taxon>
        <taxon>Holothuriidae</taxon>
        <taxon>Holothuria</taxon>
    </lineage>
</organism>
<dbReference type="Proteomes" id="UP001152320">
    <property type="component" value="Chromosome 2"/>
</dbReference>
<accession>A0A9Q1HEE9</accession>
<gene>
    <name evidence="2" type="ORF">HOLleu_05260</name>
</gene>
<keyword evidence="3" id="KW-1185">Reference proteome</keyword>
<protein>
    <submittedName>
        <fullName evidence="2">Protein phosphatase 1H</fullName>
    </submittedName>
</protein>
<feature type="region of interest" description="Disordered" evidence="1">
    <location>
        <begin position="131"/>
        <end position="150"/>
    </location>
</feature>
<sequence length="250" mass="27693">MDSSELPRVFLYNGFCNFSFSKMMNRFRQVVNNVITAQANAQFPSGVKAVTGSDDSEASGKKLRHPYSRPVFLNLTDEEVGIATDIVVRPILVPRDLSNLPWYSGYAEVVNAGKSKQNEDQAAAGNYTIKGQPQEPATKLHSPENGPAPIAQTKEVEDLPEDINITYFGVFDGHAGSGAAVMASHTLHHIILEKLASIQYFLMNSTIEQRQFTRSNDNRPAKWPFTLKDMSVETMVIGALEKAFIDMHTI</sequence>
<name>A0A9Q1HEE9_HOLLE</name>
<dbReference type="EMBL" id="JAIZAY010000002">
    <property type="protein sequence ID" value="KAJ8046557.1"/>
    <property type="molecule type" value="Genomic_DNA"/>
</dbReference>
<proteinExistence type="predicted"/>
<dbReference type="OrthoDB" id="10264738at2759"/>
<dbReference type="SUPFAM" id="SSF81606">
    <property type="entry name" value="PP2C-like"/>
    <property type="match status" value="1"/>
</dbReference>
<evidence type="ECO:0000256" key="1">
    <source>
        <dbReference type="SAM" id="MobiDB-lite"/>
    </source>
</evidence>
<dbReference type="Gene3D" id="3.60.40.10">
    <property type="entry name" value="PPM-type phosphatase domain"/>
    <property type="match status" value="1"/>
</dbReference>
<dbReference type="AlphaFoldDB" id="A0A9Q1HEE9"/>
<evidence type="ECO:0000313" key="2">
    <source>
        <dbReference type="EMBL" id="KAJ8046557.1"/>
    </source>
</evidence>
<dbReference type="PROSITE" id="PS01032">
    <property type="entry name" value="PPM_1"/>
    <property type="match status" value="1"/>
</dbReference>
<evidence type="ECO:0000313" key="3">
    <source>
        <dbReference type="Proteomes" id="UP001152320"/>
    </source>
</evidence>
<reference evidence="2" key="1">
    <citation type="submission" date="2021-10" db="EMBL/GenBank/DDBJ databases">
        <title>Tropical sea cucumber genome reveals ecological adaptation and Cuvierian tubules defense mechanism.</title>
        <authorList>
            <person name="Chen T."/>
        </authorList>
    </citation>
    <scope>NUCLEOTIDE SEQUENCE</scope>
    <source>
        <strain evidence="2">Nanhai2018</strain>
        <tissue evidence="2">Muscle</tissue>
    </source>
</reference>
<dbReference type="InterPro" id="IPR000222">
    <property type="entry name" value="PP2C_BS"/>
</dbReference>
<dbReference type="InterPro" id="IPR036457">
    <property type="entry name" value="PPM-type-like_dom_sf"/>
</dbReference>
<comment type="caution">
    <text evidence="2">The sequence shown here is derived from an EMBL/GenBank/DDBJ whole genome shotgun (WGS) entry which is preliminary data.</text>
</comment>
<dbReference type="GO" id="GO:0043169">
    <property type="term" value="F:cation binding"/>
    <property type="evidence" value="ECO:0007669"/>
    <property type="project" value="InterPro"/>
</dbReference>